<feature type="domain" description="C3H1-type" evidence="7">
    <location>
        <begin position="377"/>
        <end position="404"/>
    </location>
</feature>
<feature type="region of interest" description="Disordered" evidence="6">
    <location>
        <begin position="441"/>
        <end position="574"/>
    </location>
</feature>
<feature type="compositionally biased region" description="Polar residues" evidence="6">
    <location>
        <begin position="441"/>
        <end position="460"/>
    </location>
</feature>
<feature type="compositionally biased region" description="Polar residues" evidence="6">
    <location>
        <begin position="705"/>
        <end position="734"/>
    </location>
</feature>
<evidence type="ECO:0000259" key="7">
    <source>
        <dbReference type="PROSITE" id="PS50103"/>
    </source>
</evidence>
<feature type="zinc finger region" description="C3H1-type" evidence="5">
    <location>
        <begin position="224"/>
        <end position="251"/>
    </location>
</feature>
<dbReference type="PANTHER" id="PTHR12547:SF18">
    <property type="entry name" value="PROTEIN TIS11"/>
    <property type="match status" value="1"/>
</dbReference>
<feature type="compositionally biased region" description="Polar residues" evidence="6">
    <location>
        <begin position="875"/>
        <end position="885"/>
    </location>
</feature>
<dbReference type="GO" id="GO:0008270">
    <property type="term" value="F:zinc ion binding"/>
    <property type="evidence" value="ECO:0007669"/>
    <property type="project" value="UniProtKB-KW"/>
</dbReference>
<feature type="domain" description="C3H1-type" evidence="7">
    <location>
        <begin position="600"/>
        <end position="628"/>
    </location>
</feature>
<organism evidence="8 9">
    <name type="scientific">Apatococcus lobatus</name>
    <dbReference type="NCBI Taxonomy" id="904363"/>
    <lineage>
        <taxon>Eukaryota</taxon>
        <taxon>Viridiplantae</taxon>
        <taxon>Chlorophyta</taxon>
        <taxon>core chlorophytes</taxon>
        <taxon>Trebouxiophyceae</taxon>
        <taxon>Chlorellales</taxon>
        <taxon>Chlorellaceae</taxon>
        <taxon>Apatococcus</taxon>
    </lineage>
</organism>
<dbReference type="SUPFAM" id="SSF57850">
    <property type="entry name" value="RING/U-box"/>
    <property type="match status" value="1"/>
</dbReference>
<evidence type="ECO:0000256" key="2">
    <source>
        <dbReference type="ARBA" id="ARBA00022737"/>
    </source>
</evidence>
<feature type="region of interest" description="Disordered" evidence="6">
    <location>
        <begin position="24"/>
        <end position="86"/>
    </location>
</feature>
<feature type="zinc finger region" description="C3H1-type" evidence="5">
    <location>
        <begin position="377"/>
        <end position="404"/>
    </location>
</feature>
<keyword evidence="3 5" id="KW-0863">Zinc-finger</keyword>
<feature type="region of interest" description="Disordered" evidence="6">
    <location>
        <begin position="115"/>
        <end position="139"/>
    </location>
</feature>
<proteinExistence type="predicted"/>
<dbReference type="PROSITE" id="PS50103">
    <property type="entry name" value="ZF_C3H1"/>
    <property type="match status" value="7"/>
</dbReference>
<feature type="region of interest" description="Disordered" evidence="6">
    <location>
        <begin position="871"/>
        <end position="894"/>
    </location>
</feature>
<feature type="region of interest" description="Disordered" evidence="6">
    <location>
        <begin position="695"/>
        <end position="752"/>
    </location>
</feature>
<dbReference type="InterPro" id="IPR000571">
    <property type="entry name" value="Znf_CCCH"/>
</dbReference>
<dbReference type="Gene3D" id="3.30.1370.210">
    <property type="match status" value="1"/>
</dbReference>
<feature type="compositionally biased region" description="Low complexity" evidence="6">
    <location>
        <begin position="1095"/>
        <end position="1106"/>
    </location>
</feature>
<dbReference type="Gene3D" id="4.10.1000.10">
    <property type="entry name" value="Zinc finger, CCCH-type"/>
    <property type="match status" value="4"/>
</dbReference>
<dbReference type="Pfam" id="PF14608">
    <property type="entry name" value="zf-CCCH_2"/>
    <property type="match status" value="3"/>
</dbReference>
<dbReference type="PANTHER" id="PTHR12547">
    <property type="entry name" value="CCCH ZINC FINGER/TIS11-RELATED"/>
    <property type="match status" value="1"/>
</dbReference>
<dbReference type="Pfam" id="PF00642">
    <property type="entry name" value="zf-CCCH"/>
    <property type="match status" value="2"/>
</dbReference>
<feature type="compositionally biased region" description="Polar residues" evidence="6">
    <location>
        <begin position="1158"/>
        <end position="1172"/>
    </location>
</feature>
<feature type="compositionally biased region" description="Basic and acidic residues" evidence="6">
    <location>
        <begin position="550"/>
        <end position="560"/>
    </location>
</feature>
<feature type="region of interest" description="Disordered" evidence="6">
    <location>
        <begin position="771"/>
        <end position="792"/>
    </location>
</feature>
<dbReference type="SUPFAM" id="SSF90229">
    <property type="entry name" value="CCCH zinc finger"/>
    <property type="match status" value="5"/>
</dbReference>
<feature type="zinc finger region" description="C3H1-type" evidence="5">
    <location>
        <begin position="168"/>
        <end position="195"/>
    </location>
</feature>
<feature type="region of interest" description="Disordered" evidence="6">
    <location>
        <begin position="1006"/>
        <end position="1131"/>
    </location>
</feature>
<evidence type="ECO:0000313" key="9">
    <source>
        <dbReference type="Proteomes" id="UP001438707"/>
    </source>
</evidence>
<evidence type="ECO:0000256" key="4">
    <source>
        <dbReference type="ARBA" id="ARBA00022833"/>
    </source>
</evidence>
<feature type="zinc finger region" description="C3H1-type" evidence="5">
    <location>
        <begin position="85"/>
        <end position="113"/>
    </location>
</feature>
<sequence length="1346" mass="143153">MSSANLAAADCKAGDFTKVLDCSGRDYGPKSVRLSGPRSPGAGSSMVELGERPPSIGQQGQARPQPKHAAPQQQQQAHAAERPASSKHIMCRQIEAAGKCSWGDRCWFAHDAAEQEQGRRQRQPGFKGSTQNTREAKRQSDIMNWPSEREKLFSSQEQAIFGRRPQNAQKHQLCPYLPDGRCTHGDSCQYSHSFQEQQAAIGNIQAAAVTKNFMDAGSSAQPGPQKDQLCVKFGRGLCTRGDKCWFAHSLAEQRGAIKHRQEQGTTSKVDQEESSQGQLPFEQSRKHLPCQVLKAGKACTQGAKCPFAHGEHERRLAVEAMHQPAGSQPAASADATLLQHPDLDTVEAAAGQHSTGSSSPGTMGRHLDPEAGKGASSRKQTICMALQNGHCPAGDRCRFSHSQQERLHTMLRASTMPHSQEASGLQGKKLDLSTGCEDHTALSQGASHRAPQQSSVNGHTAPQDRHQTGKVMDIGSRDAGPPRPVHGNQAAAHQPSSLNSARPRRAAGSGMRAWPEPEQHGTDEAPQTPASGEGSTDSTYRWTETADNSFSEHHPAERTVRSRPSGLHQAPVKEQQGLSNRLENEAQRQQFNPHALPGPSKKHVPCLMFAKHGACPRGDRCWFAHGPEELQAASIQQLQSKQLQSRATKQDVDAKGKRLCIYHRSGKCGRGMECSFSHAPSAGSNLTTSVQHLEAAAPSRPLPVSKQSRPSPSSTLLGVDEQSSAPISRTSSLSHAADDSLHQSRNTSGKCRAQEPLDAWNTAIEDAVNSTAQGSNGQQGTATTPGPSSADEWTTVLDSLVRTAPTCVDRSQQQVVNQPGEEEEAWSKAIFDAVDTANVISPSMQGMPSSSVAEHGDDWNATIDDALVGAEDATSPDTNHAAPQSEQHHVSYQDGQQNALDMTFVDAPARTKNTIPAGVTDLSERQVQQPQTSLQHLKQDAWVAGIDDAALSAGAEVAANILPGAEQGAGLAAANGQVSCAAGDKPSKLSSLPQFGSLTGPVFADMAASSPTWHPDSQPHSQDLDEQTTQPSSRSAAQSQLCQGADLTSTTANEVTNGQPIEPSAAASTEALQGTDMSSRAELQIVTDQQHASDATQTAQLAAGATSNQDNHADKKSAATSGSPCLDGFDEDIPAEFQLPAEDDAASNSVLDVSASGNSVHLSDSARSSQQEASKKGHMQASTAIDAVSESAVKPTRQPQAASLREPTAADSATSALTESGAPAHATAALEAAPSLVSSSQPQFVKGTVLTDDLEALELDEEASRYAPALLRCPLTKEVFRNPVIAKDGRTFERSALLSWWTNHETFPYSNKTAYDRTLLPNAALRAAITALYGVIPMRPQPVGMR</sequence>
<keyword evidence="9" id="KW-1185">Reference proteome</keyword>
<feature type="domain" description="C3H1-type" evidence="7">
    <location>
        <begin position="168"/>
        <end position="195"/>
    </location>
</feature>
<name>A0AAW1R0Z6_9CHLO</name>
<feature type="compositionally biased region" description="Polar residues" evidence="6">
    <location>
        <begin position="528"/>
        <end position="549"/>
    </location>
</feature>
<evidence type="ECO:0000256" key="3">
    <source>
        <dbReference type="ARBA" id="ARBA00022771"/>
    </source>
</evidence>
<feature type="domain" description="C3H1-type" evidence="7">
    <location>
        <begin position="224"/>
        <end position="251"/>
    </location>
</feature>
<feature type="compositionally biased region" description="Polar residues" evidence="6">
    <location>
        <begin position="263"/>
        <end position="278"/>
    </location>
</feature>
<dbReference type="InterPro" id="IPR045877">
    <property type="entry name" value="ZFP36-like"/>
</dbReference>
<dbReference type="InterPro" id="IPR036855">
    <property type="entry name" value="Znf_CCCH_sf"/>
</dbReference>
<reference evidence="8 9" key="1">
    <citation type="journal article" date="2024" name="Nat. Commun.">
        <title>Phylogenomics reveals the evolutionary origins of lichenization in chlorophyte algae.</title>
        <authorList>
            <person name="Puginier C."/>
            <person name="Libourel C."/>
            <person name="Otte J."/>
            <person name="Skaloud P."/>
            <person name="Haon M."/>
            <person name="Grisel S."/>
            <person name="Petersen M."/>
            <person name="Berrin J.G."/>
            <person name="Delaux P.M."/>
            <person name="Dal Grande F."/>
            <person name="Keller J."/>
        </authorList>
    </citation>
    <scope>NUCLEOTIDE SEQUENCE [LARGE SCALE GENOMIC DNA]</scope>
    <source>
        <strain evidence="8 9">SAG 2145</strain>
    </source>
</reference>
<evidence type="ECO:0000256" key="1">
    <source>
        <dbReference type="ARBA" id="ARBA00022723"/>
    </source>
</evidence>
<dbReference type="InterPro" id="IPR013083">
    <property type="entry name" value="Znf_RING/FYVE/PHD"/>
</dbReference>
<dbReference type="GO" id="GO:0004842">
    <property type="term" value="F:ubiquitin-protein transferase activity"/>
    <property type="evidence" value="ECO:0007669"/>
    <property type="project" value="InterPro"/>
</dbReference>
<dbReference type="InterPro" id="IPR003613">
    <property type="entry name" value="Ubox_domain"/>
</dbReference>
<evidence type="ECO:0000313" key="8">
    <source>
        <dbReference type="EMBL" id="KAK9827170.1"/>
    </source>
</evidence>
<accession>A0AAW1R0Z6</accession>
<feature type="domain" description="C3H1-type" evidence="7">
    <location>
        <begin position="284"/>
        <end position="312"/>
    </location>
</feature>
<dbReference type="Pfam" id="PF04564">
    <property type="entry name" value="U-box"/>
    <property type="match status" value="1"/>
</dbReference>
<feature type="compositionally biased region" description="Polar residues" evidence="6">
    <location>
        <begin position="1066"/>
        <end position="1078"/>
    </location>
</feature>
<feature type="compositionally biased region" description="Polar residues" evidence="6">
    <location>
        <begin position="771"/>
        <end position="787"/>
    </location>
</feature>
<feature type="region of interest" description="Disordered" evidence="6">
    <location>
        <begin position="349"/>
        <end position="378"/>
    </location>
</feature>
<protein>
    <recommendedName>
        <fullName evidence="7">C3H1-type domain-containing protein</fullName>
    </recommendedName>
</protein>
<dbReference type="GO" id="GO:0003729">
    <property type="term" value="F:mRNA binding"/>
    <property type="evidence" value="ECO:0007669"/>
    <property type="project" value="InterPro"/>
</dbReference>
<feature type="region of interest" description="Disordered" evidence="6">
    <location>
        <begin position="257"/>
        <end position="281"/>
    </location>
</feature>
<dbReference type="EMBL" id="JALJOS010000019">
    <property type="protein sequence ID" value="KAK9827170.1"/>
    <property type="molecule type" value="Genomic_DNA"/>
</dbReference>
<feature type="compositionally biased region" description="Low complexity" evidence="6">
    <location>
        <begin position="61"/>
        <end position="78"/>
    </location>
</feature>
<comment type="caution">
    <text evidence="8">The sequence shown here is derived from an EMBL/GenBank/DDBJ whole genome shotgun (WGS) entry which is preliminary data.</text>
</comment>
<dbReference type="GO" id="GO:0016567">
    <property type="term" value="P:protein ubiquitination"/>
    <property type="evidence" value="ECO:0007669"/>
    <property type="project" value="InterPro"/>
</dbReference>
<dbReference type="Proteomes" id="UP001438707">
    <property type="component" value="Unassembled WGS sequence"/>
</dbReference>
<dbReference type="SMART" id="SM00504">
    <property type="entry name" value="Ubox"/>
    <property type="match status" value="1"/>
</dbReference>
<keyword evidence="1 5" id="KW-0479">Metal-binding</keyword>
<keyword evidence="4 5" id="KW-0862">Zinc</keyword>
<gene>
    <name evidence="8" type="ORF">WJX74_009111</name>
</gene>
<dbReference type="Gene3D" id="3.30.40.10">
    <property type="entry name" value="Zinc/RING finger domain, C3HC4 (zinc finger)"/>
    <property type="match status" value="1"/>
</dbReference>
<feature type="zinc finger region" description="C3H1-type" evidence="5">
    <location>
        <begin position="600"/>
        <end position="628"/>
    </location>
</feature>
<feature type="domain" description="C3H1-type" evidence="7">
    <location>
        <begin position="654"/>
        <end position="681"/>
    </location>
</feature>
<feature type="compositionally biased region" description="Polar residues" evidence="6">
    <location>
        <begin position="1027"/>
        <end position="1059"/>
    </location>
</feature>
<evidence type="ECO:0000256" key="6">
    <source>
        <dbReference type="SAM" id="MobiDB-lite"/>
    </source>
</evidence>
<feature type="domain" description="C3H1-type" evidence="7">
    <location>
        <begin position="85"/>
        <end position="113"/>
    </location>
</feature>
<feature type="zinc finger region" description="C3H1-type" evidence="5">
    <location>
        <begin position="284"/>
        <end position="312"/>
    </location>
</feature>
<dbReference type="SMART" id="SM00356">
    <property type="entry name" value="ZnF_C3H1"/>
    <property type="match status" value="7"/>
</dbReference>
<evidence type="ECO:0000256" key="5">
    <source>
        <dbReference type="PROSITE-ProRule" id="PRU00723"/>
    </source>
</evidence>
<feature type="region of interest" description="Disordered" evidence="6">
    <location>
        <begin position="1158"/>
        <end position="1223"/>
    </location>
</feature>
<keyword evidence="2" id="KW-0677">Repeat</keyword>
<feature type="compositionally biased region" description="Polar residues" evidence="6">
    <location>
        <begin position="352"/>
        <end position="361"/>
    </location>
</feature>
<feature type="zinc finger region" description="C3H1-type" evidence="5">
    <location>
        <begin position="654"/>
        <end position="681"/>
    </location>
</feature>